<comment type="similarity">
    <text evidence="2 9">Belongs to the CN hydrolase family. Apolipoprotein N-acyltransferase subfamily.</text>
</comment>
<evidence type="ECO:0000256" key="2">
    <source>
        <dbReference type="ARBA" id="ARBA00010065"/>
    </source>
</evidence>
<dbReference type="GO" id="GO:0042158">
    <property type="term" value="P:lipoprotein biosynthetic process"/>
    <property type="evidence" value="ECO:0007669"/>
    <property type="project" value="UniProtKB-UniRule"/>
</dbReference>
<sequence>MNWLTFLTRPYWRYSLSLLSGLALVFAYAPFNQGWLAPLLIASWLLMLVRAQTQRQALATGFAFGFGWFGAGVSWVFVSIDQFGGLPLIFSVLLMVVLWAYLALFPMLAAWLWFRSRRWLSGMSLFVLPLLWLISEFLRGWLFTGFPWLSLGYSQTSTVMGNMAPHVGEIGLSLLVMLSAIGFALTLLRKQVQWLLVPLICYAMGVVAPYFNPMQPTGETVNVALVQGNVSLDVKWEPSRQWINLVKYMDLARPYYDHDLVIWPESAITAIEPHATEALQEIDKAAAANDTAVITGIIDLKESNNGYYNSIIVLGQQPDSGYQYAADNRYEKHQLLPIGEFVPFESLLRPLAPLFNLPMSSFQRGSYRQPNLQANGYQLAANICYEVAFPRQIAASVDEQTQLLLTISNDSWFGDSHGPHQHMEIARMRAMELGRPMLRSTNNGVTGMVDERGRWITHIPQFEANVASAHVSLVEGKTWFRRTGEWPAWISAMLLAFATLRKSGRNAAENYKSR</sequence>
<dbReference type="InterPro" id="IPR004563">
    <property type="entry name" value="Apolipo_AcylTrfase"/>
</dbReference>
<dbReference type="EC" id="2.3.1.269" evidence="9"/>
<dbReference type="InterPro" id="IPR036526">
    <property type="entry name" value="C-N_Hydrolase_sf"/>
</dbReference>
<proteinExistence type="inferred from homology"/>
<dbReference type="AlphaFoldDB" id="A0A432W5L9"/>
<evidence type="ECO:0000259" key="10">
    <source>
        <dbReference type="PROSITE" id="PS50263"/>
    </source>
</evidence>
<dbReference type="PROSITE" id="PS50263">
    <property type="entry name" value="CN_HYDROLASE"/>
    <property type="match status" value="1"/>
</dbReference>
<dbReference type="NCBIfam" id="TIGR00546">
    <property type="entry name" value="lnt"/>
    <property type="match status" value="1"/>
</dbReference>
<organism evidence="11 12">
    <name type="scientific">Aliidiomarina minuta</name>
    <dbReference type="NCBI Taxonomy" id="880057"/>
    <lineage>
        <taxon>Bacteria</taxon>
        <taxon>Pseudomonadati</taxon>
        <taxon>Pseudomonadota</taxon>
        <taxon>Gammaproteobacteria</taxon>
        <taxon>Alteromonadales</taxon>
        <taxon>Idiomarinaceae</taxon>
        <taxon>Aliidiomarina</taxon>
    </lineage>
</organism>
<evidence type="ECO:0000313" key="12">
    <source>
        <dbReference type="Proteomes" id="UP000288293"/>
    </source>
</evidence>
<name>A0A432W5L9_9GAMM</name>
<feature type="transmembrane region" description="Helical" evidence="9">
    <location>
        <begin position="58"/>
        <end position="77"/>
    </location>
</feature>
<dbReference type="InterPro" id="IPR045378">
    <property type="entry name" value="LNT_N"/>
</dbReference>
<evidence type="ECO:0000256" key="9">
    <source>
        <dbReference type="HAMAP-Rule" id="MF_01148"/>
    </source>
</evidence>
<keyword evidence="3 9" id="KW-1003">Cell membrane</keyword>
<feature type="transmembrane region" description="Helical" evidence="9">
    <location>
        <begin position="35"/>
        <end position="51"/>
    </location>
</feature>
<dbReference type="EMBL" id="PIPL01000001">
    <property type="protein sequence ID" value="RUO25286.1"/>
    <property type="molecule type" value="Genomic_DNA"/>
</dbReference>
<evidence type="ECO:0000256" key="8">
    <source>
        <dbReference type="ARBA" id="ARBA00023315"/>
    </source>
</evidence>
<evidence type="ECO:0000256" key="6">
    <source>
        <dbReference type="ARBA" id="ARBA00022989"/>
    </source>
</evidence>
<reference evidence="11 12" key="1">
    <citation type="journal article" date="2011" name="Front. Microbiol.">
        <title>Genomic signatures of strain selection and enhancement in Bacillus atrophaeus var. globigii, a historical biowarfare simulant.</title>
        <authorList>
            <person name="Gibbons H.S."/>
            <person name="Broomall S.M."/>
            <person name="McNew L.A."/>
            <person name="Daligault H."/>
            <person name="Chapman C."/>
            <person name="Bruce D."/>
            <person name="Karavis M."/>
            <person name="Krepps M."/>
            <person name="McGregor P.A."/>
            <person name="Hong C."/>
            <person name="Park K.H."/>
            <person name="Akmal A."/>
            <person name="Feldman A."/>
            <person name="Lin J.S."/>
            <person name="Chang W.E."/>
            <person name="Higgs B.W."/>
            <person name="Demirev P."/>
            <person name="Lindquist J."/>
            <person name="Liem A."/>
            <person name="Fochler E."/>
            <person name="Read T.D."/>
            <person name="Tapia R."/>
            <person name="Johnson S."/>
            <person name="Bishop-Lilly K.A."/>
            <person name="Detter C."/>
            <person name="Han C."/>
            <person name="Sozhamannan S."/>
            <person name="Rosenzweig C.N."/>
            <person name="Skowronski E.W."/>
        </authorList>
    </citation>
    <scope>NUCLEOTIDE SEQUENCE [LARGE SCALE GENOMIC DNA]</scope>
    <source>
        <strain evidence="11 12">MLST1</strain>
    </source>
</reference>
<dbReference type="PANTHER" id="PTHR38686:SF1">
    <property type="entry name" value="APOLIPOPROTEIN N-ACYLTRANSFERASE"/>
    <property type="match status" value="1"/>
</dbReference>
<feature type="transmembrane region" description="Helical" evidence="9">
    <location>
        <begin position="12"/>
        <end position="29"/>
    </location>
</feature>
<dbReference type="UniPathway" id="UPA00666"/>
<keyword evidence="11" id="KW-0449">Lipoprotein</keyword>
<dbReference type="InterPro" id="IPR003010">
    <property type="entry name" value="C-N_Hydrolase"/>
</dbReference>
<comment type="catalytic activity">
    <reaction evidence="9">
        <text>N-terminal S-1,2-diacyl-sn-glyceryl-L-cysteinyl-[lipoprotein] + a glycerophospholipid = N-acyl-S-1,2-diacyl-sn-glyceryl-L-cysteinyl-[lipoprotein] + a 2-acyl-sn-glycero-3-phospholipid + H(+)</text>
        <dbReference type="Rhea" id="RHEA:48228"/>
        <dbReference type="Rhea" id="RHEA-COMP:14681"/>
        <dbReference type="Rhea" id="RHEA-COMP:14684"/>
        <dbReference type="ChEBI" id="CHEBI:15378"/>
        <dbReference type="ChEBI" id="CHEBI:136912"/>
        <dbReference type="ChEBI" id="CHEBI:140656"/>
        <dbReference type="ChEBI" id="CHEBI:140657"/>
        <dbReference type="ChEBI" id="CHEBI:140660"/>
        <dbReference type="EC" id="2.3.1.269"/>
    </reaction>
</comment>
<keyword evidence="5 9" id="KW-0812">Transmembrane</keyword>
<keyword evidence="8 9" id="KW-0012">Acyltransferase</keyword>
<dbReference type="Pfam" id="PF00795">
    <property type="entry name" value="CN_hydrolase"/>
    <property type="match status" value="1"/>
</dbReference>
<dbReference type="Proteomes" id="UP000288293">
    <property type="component" value="Unassembled WGS sequence"/>
</dbReference>
<evidence type="ECO:0000256" key="5">
    <source>
        <dbReference type="ARBA" id="ARBA00022692"/>
    </source>
</evidence>
<dbReference type="Pfam" id="PF20154">
    <property type="entry name" value="LNT_N"/>
    <property type="match status" value="1"/>
</dbReference>
<dbReference type="OrthoDB" id="9804277at2"/>
<keyword evidence="7 9" id="KW-0472">Membrane</keyword>
<keyword evidence="4 9" id="KW-0808">Transferase</keyword>
<evidence type="ECO:0000256" key="4">
    <source>
        <dbReference type="ARBA" id="ARBA00022679"/>
    </source>
</evidence>
<evidence type="ECO:0000256" key="3">
    <source>
        <dbReference type="ARBA" id="ARBA00022475"/>
    </source>
</evidence>
<gene>
    <name evidence="9" type="primary">lnt</name>
    <name evidence="11" type="ORF">CWE09_00670</name>
</gene>
<accession>A0A432W5L9</accession>
<feature type="transmembrane region" description="Helical" evidence="9">
    <location>
        <begin position="170"/>
        <end position="188"/>
    </location>
</feature>
<feature type="domain" description="CN hydrolase" evidence="10">
    <location>
        <begin position="221"/>
        <end position="473"/>
    </location>
</feature>
<dbReference type="Gene3D" id="3.60.110.10">
    <property type="entry name" value="Carbon-nitrogen hydrolase"/>
    <property type="match status" value="1"/>
</dbReference>
<comment type="caution">
    <text evidence="11">The sequence shown here is derived from an EMBL/GenBank/DDBJ whole genome shotgun (WGS) entry which is preliminary data.</text>
</comment>
<dbReference type="GO" id="GO:0005886">
    <property type="term" value="C:plasma membrane"/>
    <property type="evidence" value="ECO:0007669"/>
    <property type="project" value="UniProtKB-SubCell"/>
</dbReference>
<keyword evidence="12" id="KW-1185">Reference proteome</keyword>
<evidence type="ECO:0000256" key="7">
    <source>
        <dbReference type="ARBA" id="ARBA00023136"/>
    </source>
</evidence>
<comment type="subcellular location">
    <subcellularLocation>
        <location evidence="1 9">Cell membrane</location>
        <topology evidence="1 9">Multi-pass membrane protein</topology>
    </subcellularLocation>
</comment>
<comment type="function">
    <text evidence="9">Catalyzes the phospholipid dependent N-acylation of the N-terminal cysteine of apolipoprotein, the last step in lipoprotein maturation.</text>
</comment>
<feature type="transmembrane region" description="Helical" evidence="9">
    <location>
        <begin position="126"/>
        <end position="150"/>
    </location>
</feature>
<dbReference type="PANTHER" id="PTHR38686">
    <property type="entry name" value="APOLIPOPROTEIN N-ACYLTRANSFERASE"/>
    <property type="match status" value="1"/>
</dbReference>
<keyword evidence="6 9" id="KW-1133">Transmembrane helix</keyword>
<dbReference type="HAMAP" id="MF_01148">
    <property type="entry name" value="Lnt"/>
    <property type="match status" value="1"/>
</dbReference>
<dbReference type="RefSeq" id="WP_126801984.1">
    <property type="nucleotide sequence ID" value="NZ_PIPL01000001.1"/>
</dbReference>
<comment type="pathway">
    <text evidence="9">Protein modification; lipoprotein biosynthesis (N-acyl transfer).</text>
</comment>
<dbReference type="SUPFAM" id="SSF56317">
    <property type="entry name" value="Carbon-nitrogen hydrolase"/>
    <property type="match status" value="1"/>
</dbReference>
<evidence type="ECO:0000256" key="1">
    <source>
        <dbReference type="ARBA" id="ARBA00004651"/>
    </source>
</evidence>
<evidence type="ECO:0000313" key="11">
    <source>
        <dbReference type="EMBL" id="RUO25286.1"/>
    </source>
</evidence>
<protein>
    <recommendedName>
        <fullName evidence="9">Apolipoprotein N-acyltransferase</fullName>
        <shortName evidence="9">ALP N-acyltransferase</shortName>
        <ecNumber evidence="9">2.3.1.269</ecNumber>
    </recommendedName>
</protein>
<feature type="transmembrane region" description="Helical" evidence="9">
    <location>
        <begin position="195"/>
        <end position="211"/>
    </location>
</feature>
<dbReference type="CDD" id="cd07571">
    <property type="entry name" value="ALP_N-acyl_transferase"/>
    <property type="match status" value="1"/>
</dbReference>
<dbReference type="GO" id="GO:0016410">
    <property type="term" value="F:N-acyltransferase activity"/>
    <property type="evidence" value="ECO:0007669"/>
    <property type="project" value="UniProtKB-UniRule"/>
</dbReference>
<feature type="transmembrane region" description="Helical" evidence="9">
    <location>
        <begin position="89"/>
        <end position="114"/>
    </location>
</feature>